<dbReference type="GeneID" id="20651515"/>
<dbReference type="RefSeq" id="XP_009535049.1">
    <property type="nucleotide sequence ID" value="XM_009536754.1"/>
</dbReference>
<keyword evidence="2" id="KW-1185">Reference proteome</keyword>
<dbReference type="SMR" id="G5A3H2"/>
<name>G5A3H2_PHYSP</name>
<dbReference type="STRING" id="1094619.G5A3H2"/>
<dbReference type="EMBL" id="JH159159">
    <property type="protein sequence ID" value="EGZ10188.1"/>
    <property type="molecule type" value="Genomic_DNA"/>
</dbReference>
<evidence type="ECO:0000313" key="1">
    <source>
        <dbReference type="EMBL" id="EGZ10188.1"/>
    </source>
</evidence>
<organism evidence="1 2">
    <name type="scientific">Phytophthora sojae (strain P6497)</name>
    <name type="common">Soybean stem and root rot agent</name>
    <name type="synonym">Phytophthora megasperma f. sp. glycines</name>
    <dbReference type="NCBI Taxonomy" id="1094619"/>
    <lineage>
        <taxon>Eukaryota</taxon>
        <taxon>Sar</taxon>
        <taxon>Stramenopiles</taxon>
        <taxon>Oomycota</taxon>
        <taxon>Peronosporomycetes</taxon>
        <taxon>Peronosporales</taxon>
        <taxon>Peronosporaceae</taxon>
        <taxon>Phytophthora</taxon>
    </lineage>
</organism>
<reference evidence="1 2" key="1">
    <citation type="journal article" date="2006" name="Science">
        <title>Phytophthora genome sequences uncover evolutionary origins and mechanisms of pathogenesis.</title>
        <authorList>
            <person name="Tyler B.M."/>
            <person name="Tripathy S."/>
            <person name="Zhang X."/>
            <person name="Dehal P."/>
            <person name="Jiang R.H."/>
            <person name="Aerts A."/>
            <person name="Arredondo F.D."/>
            <person name="Baxter L."/>
            <person name="Bensasson D."/>
            <person name="Beynon J.L."/>
            <person name="Chapman J."/>
            <person name="Damasceno C.M."/>
            <person name="Dorrance A.E."/>
            <person name="Dou D."/>
            <person name="Dickerman A.W."/>
            <person name="Dubchak I.L."/>
            <person name="Garbelotto M."/>
            <person name="Gijzen M."/>
            <person name="Gordon S.G."/>
            <person name="Govers F."/>
            <person name="Grunwald N.J."/>
            <person name="Huang W."/>
            <person name="Ivors K.L."/>
            <person name="Jones R.W."/>
            <person name="Kamoun S."/>
            <person name="Krampis K."/>
            <person name="Lamour K.H."/>
            <person name="Lee M.K."/>
            <person name="McDonald W.H."/>
            <person name="Medina M."/>
            <person name="Meijer H.J."/>
            <person name="Nordberg E.K."/>
            <person name="Maclean D.J."/>
            <person name="Ospina-Giraldo M.D."/>
            <person name="Morris P.F."/>
            <person name="Phuntumart V."/>
            <person name="Putnam N.H."/>
            <person name="Rash S."/>
            <person name="Rose J.K."/>
            <person name="Sakihama Y."/>
            <person name="Salamov A.A."/>
            <person name="Savidor A."/>
            <person name="Scheuring C.F."/>
            <person name="Smith B.M."/>
            <person name="Sobral B.W."/>
            <person name="Terry A."/>
            <person name="Torto-Alalibo T.A."/>
            <person name="Win J."/>
            <person name="Xu Z."/>
            <person name="Zhang H."/>
            <person name="Grigoriev I.V."/>
            <person name="Rokhsar D.S."/>
            <person name="Boore J.L."/>
        </authorList>
    </citation>
    <scope>NUCLEOTIDE SEQUENCE [LARGE SCALE GENOMIC DNA]</scope>
    <source>
        <strain evidence="1 2">P6497</strain>
    </source>
</reference>
<dbReference type="Proteomes" id="UP000002640">
    <property type="component" value="Unassembled WGS sequence"/>
</dbReference>
<feature type="non-terminal residue" evidence="1">
    <location>
        <position position="1"/>
    </location>
</feature>
<gene>
    <name evidence="1" type="ORF">PHYSODRAFT_407329</name>
</gene>
<dbReference type="KEGG" id="psoj:PHYSODRAFT_407329"/>
<sequence>QLLLFLGGTGKSRVIGAVQALCESWDRPHCVVKTAMTGNASQLFTANTIREKRGSDALINLELLIVDEVSMMKKYQLAQLDIPMRVPGVGFGCVHVILVGDFLQL</sequence>
<dbReference type="InterPro" id="IPR027417">
    <property type="entry name" value="P-loop_NTPase"/>
</dbReference>
<proteinExistence type="predicted"/>
<dbReference type="AlphaFoldDB" id="G5A3H2"/>
<dbReference type="InParanoid" id="G5A3H2"/>
<feature type="non-terminal residue" evidence="1">
    <location>
        <position position="105"/>
    </location>
</feature>
<evidence type="ECO:0000313" key="2">
    <source>
        <dbReference type="Proteomes" id="UP000002640"/>
    </source>
</evidence>
<accession>G5A3H2</accession>
<dbReference type="Gene3D" id="3.40.50.300">
    <property type="entry name" value="P-loop containing nucleotide triphosphate hydrolases"/>
    <property type="match status" value="1"/>
</dbReference>
<protein>
    <recommendedName>
        <fullName evidence="3">ATP-dependent DNA helicase</fullName>
    </recommendedName>
</protein>
<evidence type="ECO:0008006" key="3">
    <source>
        <dbReference type="Google" id="ProtNLM"/>
    </source>
</evidence>
<dbReference type="SUPFAM" id="SSF52540">
    <property type="entry name" value="P-loop containing nucleoside triphosphate hydrolases"/>
    <property type="match status" value="1"/>
</dbReference>